<accession>A0A8H5F049</accession>
<evidence type="ECO:0000313" key="2">
    <source>
        <dbReference type="Proteomes" id="UP000567179"/>
    </source>
</evidence>
<dbReference type="AlphaFoldDB" id="A0A8H5F049"/>
<comment type="caution">
    <text evidence="1">The sequence shown here is derived from an EMBL/GenBank/DDBJ whole genome shotgun (WGS) entry which is preliminary data.</text>
</comment>
<evidence type="ECO:0000313" key="1">
    <source>
        <dbReference type="EMBL" id="KAF5318794.1"/>
    </source>
</evidence>
<organism evidence="1 2">
    <name type="scientific">Psilocybe cf. subviscida</name>
    <dbReference type="NCBI Taxonomy" id="2480587"/>
    <lineage>
        <taxon>Eukaryota</taxon>
        <taxon>Fungi</taxon>
        <taxon>Dikarya</taxon>
        <taxon>Basidiomycota</taxon>
        <taxon>Agaricomycotina</taxon>
        <taxon>Agaricomycetes</taxon>
        <taxon>Agaricomycetidae</taxon>
        <taxon>Agaricales</taxon>
        <taxon>Agaricineae</taxon>
        <taxon>Strophariaceae</taxon>
        <taxon>Psilocybe</taxon>
    </lineage>
</organism>
<gene>
    <name evidence="1" type="ORF">D9619_010783</name>
</gene>
<keyword evidence="2" id="KW-1185">Reference proteome</keyword>
<name>A0A8H5F049_9AGAR</name>
<proteinExistence type="predicted"/>
<protein>
    <submittedName>
        <fullName evidence="1">Uncharacterized protein</fullName>
    </submittedName>
</protein>
<dbReference type="Proteomes" id="UP000567179">
    <property type="component" value="Unassembled WGS sequence"/>
</dbReference>
<reference evidence="1 2" key="1">
    <citation type="journal article" date="2020" name="ISME J.">
        <title>Uncovering the hidden diversity of litter-decomposition mechanisms in mushroom-forming fungi.</title>
        <authorList>
            <person name="Floudas D."/>
            <person name="Bentzer J."/>
            <person name="Ahren D."/>
            <person name="Johansson T."/>
            <person name="Persson P."/>
            <person name="Tunlid A."/>
        </authorList>
    </citation>
    <scope>NUCLEOTIDE SEQUENCE [LARGE SCALE GENOMIC DNA]</scope>
    <source>
        <strain evidence="1 2">CBS 101986</strain>
    </source>
</reference>
<dbReference type="EMBL" id="JAACJJ010000030">
    <property type="protein sequence ID" value="KAF5318794.1"/>
    <property type="molecule type" value="Genomic_DNA"/>
</dbReference>
<sequence length="83" mass="8709">MTPSYSEVVQRLPSTLKYAFYPSLSITSDLCPAFFLAADTCAVLPLLITLSGVSGHHLHLDALTLGCIAGQTMCSGLGVLVLP</sequence>